<evidence type="ECO:0000256" key="32">
    <source>
        <dbReference type="ARBA" id="ARBA00048560"/>
    </source>
</evidence>
<evidence type="ECO:0000256" key="27">
    <source>
        <dbReference type="ARBA" id="ARBA00044257"/>
    </source>
</evidence>
<evidence type="ECO:0000256" key="13">
    <source>
        <dbReference type="ARBA" id="ARBA00041845"/>
    </source>
</evidence>
<dbReference type="PANTHER" id="PTHR45688">
    <property type="match status" value="1"/>
</dbReference>
<comment type="catalytic activity">
    <reaction evidence="35">
        <text>N(omega),N('omega)-dimethyl-L-arginine + glyoxylate = 5-(3,3'-dimethylguanidino)-2-oxopentanoate + glycine</text>
        <dbReference type="Rhea" id="RHEA:77315"/>
        <dbReference type="ChEBI" id="CHEBI:36655"/>
        <dbReference type="ChEBI" id="CHEBI:57305"/>
        <dbReference type="ChEBI" id="CHEBI:197308"/>
        <dbReference type="ChEBI" id="CHEBI:197310"/>
    </reaction>
</comment>
<comment type="catalytic activity">
    <reaction evidence="33">
        <text>N(omega)-methyl-L-arginine + glyoxylate = 5-(3-methylguanidino)-2-oxopentanoate + glycine</text>
        <dbReference type="Rhea" id="RHEA:77323"/>
        <dbReference type="ChEBI" id="CHEBI:36655"/>
        <dbReference type="ChEBI" id="CHEBI:57305"/>
        <dbReference type="ChEBI" id="CHEBI:114953"/>
        <dbReference type="ChEBI" id="CHEBI:197314"/>
    </reaction>
</comment>
<comment type="cofactor">
    <cofactor evidence="1">
        <name>pyridoxal 5'-phosphate</name>
        <dbReference type="ChEBI" id="CHEBI:597326"/>
    </cofactor>
</comment>
<organism evidence="37 38">
    <name type="scientific">Hucho hucho</name>
    <name type="common">huchen</name>
    <dbReference type="NCBI Taxonomy" id="62062"/>
    <lineage>
        <taxon>Eukaryota</taxon>
        <taxon>Metazoa</taxon>
        <taxon>Chordata</taxon>
        <taxon>Craniata</taxon>
        <taxon>Vertebrata</taxon>
        <taxon>Euteleostomi</taxon>
        <taxon>Actinopterygii</taxon>
        <taxon>Neopterygii</taxon>
        <taxon>Teleostei</taxon>
        <taxon>Protacanthopterygii</taxon>
        <taxon>Salmoniformes</taxon>
        <taxon>Salmonidae</taxon>
        <taxon>Salmoninae</taxon>
        <taxon>Hucho</taxon>
    </lineage>
</organism>
<dbReference type="InterPro" id="IPR015421">
    <property type="entry name" value="PyrdxlP-dep_Trfase_major"/>
</dbReference>
<comment type="catalytic activity">
    <reaction evidence="18">
        <text>(R)-3-amino-2-methylpropanoate + pyruvate = 2-methyl-3-oxopropanoate + L-alanine</text>
        <dbReference type="Rhea" id="RHEA:18393"/>
        <dbReference type="ChEBI" id="CHEBI:15361"/>
        <dbReference type="ChEBI" id="CHEBI:57700"/>
        <dbReference type="ChEBI" id="CHEBI:57731"/>
        <dbReference type="ChEBI" id="CHEBI:57972"/>
        <dbReference type="EC" id="2.6.1.40"/>
    </reaction>
    <physiologicalReaction direction="left-to-right" evidence="18">
        <dbReference type="Rhea" id="RHEA:18394"/>
    </physiologicalReaction>
</comment>
<keyword evidence="7" id="KW-0808">Transferase</keyword>
<evidence type="ECO:0000256" key="3">
    <source>
        <dbReference type="ARBA" id="ARBA00008954"/>
    </source>
</evidence>
<dbReference type="EC" id="2.6.1.44" evidence="5"/>
<comment type="catalytic activity">
    <reaction evidence="31">
        <text>2-oxohexanoate + N(omega),N(omega)-dimethyl-L-arginine = L-2-aminohexanoate + 5-(3,3-dimethylguanidino)-2-oxopentanoate</text>
        <dbReference type="Rhea" id="RHEA:77363"/>
        <dbReference type="ChEBI" id="CHEBI:35177"/>
        <dbReference type="ChEBI" id="CHEBI:58326"/>
        <dbReference type="ChEBI" id="CHEBI:58455"/>
        <dbReference type="ChEBI" id="CHEBI:197301"/>
    </reaction>
</comment>
<dbReference type="AlphaFoldDB" id="A0A4W5KUT1"/>
<comment type="catalytic activity">
    <reaction evidence="29">
        <text>N(omega),N(omega)-dimethyl-L-arginine + glyoxylate = 5-(3,3-dimethylguanidino)-2-oxopentanoate + glycine</text>
        <dbReference type="Rhea" id="RHEA:77311"/>
        <dbReference type="ChEBI" id="CHEBI:36655"/>
        <dbReference type="ChEBI" id="CHEBI:57305"/>
        <dbReference type="ChEBI" id="CHEBI:58326"/>
        <dbReference type="ChEBI" id="CHEBI:197301"/>
    </reaction>
</comment>
<evidence type="ECO:0000256" key="11">
    <source>
        <dbReference type="ARBA" id="ARBA00039862"/>
    </source>
</evidence>
<comment type="subunit">
    <text evidence="4">Homotetramer.</text>
</comment>
<evidence type="ECO:0000313" key="37">
    <source>
        <dbReference type="Ensembl" id="ENSHHUP00000014090.1"/>
    </source>
</evidence>
<comment type="catalytic activity">
    <reaction evidence="17">
        <text>(2S)-2-aminobutanoate + glyoxylate = 2-oxobutanoate + glycine</text>
        <dbReference type="Rhea" id="RHEA:77339"/>
        <dbReference type="ChEBI" id="CHEBI:16763"/>
        <dbReference type="ChEBI" id="CHEBI:36655"/>
        <dbReference type="ChEBI" id="CHEBI:57305"/>
        <dbReference type="ChEBI" id="CHEBI:74359"/>
    </reaction>
</comment>
<proteinExistence type="inferred from homology"/>
<reference evidence="37" key="3">
    <citation type="submission" date="2025-09" db="UniProtKB">
        <authorList>
            <consortium name="Ensembl"/>
        </authorList>
    </citation>
    <scope>IDENTIFICATION</scope>
</reference>
<evidence type="ECO:0000256" key="16">
    <source>
        <dbReference type="ARBA" id="ARBA00043669"/>
    </source>
</evidence>
<dbReference type="GO" id="GO:0008453">
    <property type="term" value="F:alanine-glyoxylate transaminase activity"/>
    <property type="evidence" value="ECO:0007669"/>
    <property type="project" value="UniProtKB-EC"/>
</dbReference>
<comment type="similarity">
    <text evidence="3">Belongs to the class-III pyridoxal-phosphate-dependent aminotransferase family.</text>
</comment>
<dbReference type="GO" id="GO:0016223">
    <property type="term" value="F:beta-alanine:pyruvate transaminase activity"/>
    <property type="evidence" value="ECO:0007669"/>
    <property type="project" value="UniProtKB-EC"/>
</dbReference>
<dbReference type="InterPro" id="IPR015422">
    <property type="entry name" value="PyrdxlP-dep_Trfase_small"/>
</dbReference>
<dbReference type="EC" id="2.6.1.40" evidence="10"/>
<evidence type="ECO:0000256" key="34">
    <source>
        <dbReference type="ARBA" id="ARBA00048916"/>
    </source>
</evidence>
<comment type="catalytic activity">
    <reaction evidence="23">
        <text>N(omega),N('omega)-dimethyl-L-arginine + pyruvate = 5-(3,3'-dimethylguanidino)-2-oxopentanoate + L-alanine</text>
        <dbReference type="Rhea" id="RHEA:77307"/>
        <dbReference type="ChEBI" id="CHEBI:15361"/>
        <dbReference type="ChEBI" id="CHEBI:57972"/>
        <dbReference type="ChEBI" id="CHEBI:197308"/>
        <dbReference type="ChEBI" id="CHEBI:197310"/>
    </reaction>
</comment>
<evidence type="ECO:0000256" key="17">
    <source>
        <dbReference type="ARBA" id="ARBA00043679"/>
    </source>
</evidence>
<keyword evidence="6" id="KW-0032">Aminotransferase</keyword>
<comment type="catalytic activity">
    <reaction evidence="30">
        <text>L-ornithine + glyoxylate = 5-amino-2-oxopentanoate + glycine</text>
        <dbReference type="Rhea" id="RHEA:77331"/>
        <dbReference type="ChEBI" id="CHEBI:36655"/>
        <dbReference type="ChEBI" id="CHEBI:46911"/>
        <dbReference type="ChEBI" id="CHEBI:57305"/>
        <dbReference type="ChEBI" id="CHEBI:58802"/>
    </reaction>
</comment>
<keyword evidence="8" id="KW-0663">Pyridoxal phosphate</keyword>
<comment type="catalytic activity">
    <reaction evidence="24">
        <text>3-oxopropanoate + L-alanine = beta-alanine + pyruvate</text>
        <dbReference type="Rhea" id="RHEA:14077"/>
        <dbReference type="ChEBI" id="CHEBI:15361"/>
        <dbReference type="ChEBI" id="CHEBI:33190"/>
        <dbReference type="ChEBI" id="CHEBI:57966"/>
        <dbReference type="ChEBI" id="CHEBI:57972"/>
        <dbReference type="EC" id="2.6.1.18"/>
    </reaction>
    <physiologicalReaction direction="right-to-left" evidence="24">
        <dbReference type="Rhea" id="RHEA:14079"/>
    </physiologicalReaction>
</comment>
<evidence type="ECO:0000256" key="5">
    <source>
        <dbReference type="ARBA" id="ARBA00013049"/>
    </source>
</evidence>
<evidence type="ECO:0000256" key="36">
    <source>
        <dbReference type="ARBA" id="ARBA00058068"/>
    </source>
</evidence>
<evidence type="ECO:0000256" key="7">
    <source>
        <dbReference type="ARBA" id="ARBA00022679"/>
    </source>
</evidence>
<evidence type="ECO:0000256" key="2">
    <source>
        <dbReference type="ARBA" id="ARBA00004173"/>
    </source>
</evidence>
<evidence type="ECO:0000313" key="38">
    <source>
        <dbReference type="Proteomes" id="UP000314982"/>
    </source>
</evidence>
<evidence type="ECO:0000256" key="23">
    <source>
        <dbReference type="ARBA" id="ARBA00043798"/>
    </source>
</evidence>
<comment type="function">
    <text evidence="36">Multifunctional aminotransferase with a broad substrate specificity. Catalyzes the conversion of glyoxylate to glycine using alanine as the amino donor. Catalyzes metabolism of not L- but the D-isomer of D-beta-aminoisobutyric acid to generate 2-methyl-3-oxopropanoate and alanine. Catalyzes the transfer of the amino group from beta-alanine to pyruvate to yield L-alanine and 3-oxopropanoate. Can metabolize NG-monomethyl-L-arginine (NMMA), asymmetric NG,NG-dimethyl-L-arginine (ADMA) and symmetric NG,N'G-dimethyl-L-arginine (SDMA). ADMA is a potent inhibitor of nitric-oxide (NO) synthase, and this activity provides mechanism through which the kidney regulates blood pressure.</text>
</comment>
<dbReference type="GO" id="GO:0019481">
    <property type="term" value="P:L-alanine catabolic process, by transamination"/>
    <property type="evidence" value="ECO:0007669"/>
    <property type="project" value="TreeGrafter"/>
</dbReference>
<dbReference type="Pfam" id="PF00202">
    <property type="entry name" value="Aminotran_3"/>
    <property type="match status" value="1"/>
</dbReference>
<evidence type="ECO:0000256" key="26">
    <source>
        <dbReference type="ARBA" id="ARBA00044055"/>
    </source>
</evidence>
<protein>
    <recommendedName>
        <fullName evidence="11">Alanine--glyoxylate aminotransferase 2, mitochondrial</fullName>
        <ecNumber evidence="26">2.6.1.18</ecNumber>
        <ecNumber evidence="10">2.6.1.40</ecNumber>
        <ecNumber evidence="5">2.6.1.44</ecNumber>
    </recommendedName>
    <alternativeName>
        <fullName evidence="12">(R)-3-amino-2-methylpropionate--pyruvate transaminase</fullName>
    </alternativeName>
    <alternativeName>
        <fullName evidence="14">Beta-ALAAT II</fullName>
    </alternativeName>
    <alternativeName>
        <fullName evidence="15">Beta-alanine-pyruvate aminotransferase</fullName>
    </alternativeName>
    <alternativeName>
        <fullName evidence="28">D-3-aminoisobutyrate-pyruvate aminotransferase</fullName>
    </alternativeName>
    <alternativeName>
        <fullName evidence="13">D-AIBAT</fullName>
    </alternativeName>
    <alternativeName>
        <fullName evidence="27">D-beta-aminoisobutyrate-pyruvate aminotransferase</fullName>
    </alternativeName>
</protein>
<keyword evidence="38" id="KW-1185">Reference proteome</keyword>
<comment type="catalytic activity">
    <reaction evidence="25">
        <text>2-oxopentanoate + N(omega),N(omega)-dimethyl-L-arginine = 5-(3,3-dimethylguanidino)-2-oxopentanoate + L-2-aminopentanoate</text>
        <dbReference type="Rhea" id="RHEA:77359"/>
        <dbReference type="ChEBI" id="CHEBI:28644"/>
        <dbReference type="ChEBI" id="CHEBI:58326"/>
        <dbReference type="ChEBI" id="CHEBI:58441"/>
        <dbReference type="ChEBI" id="CHEBI:197301"/>
    </reaction>
</comment>
<evidence type="ECO:0000256" key="31">
    <source>
        <dbReference type="ARBA" id="ARBA00048500"/>
    </source>
</evidence>
<comment type="subcellular location">
    <subcellularLocation>
        <location evidence="2">Mitochondrion</location>
    </subcellularLocation>
</comment>
<dbReference type="PANTHER" id="PTHR45688:SF3">
    <property type="entry name" value="ALANINE--GLYOXYLATE AMINOTRANSFERASE 2, MITOCHONDRIAL"/>
    <property type="match status" value="1"/>
</dbReference>
<evidence type="ECO:0000256" key="25">
    <source>
        <dbReference type="ARBA" id="ARBA00043826"/>
    </source>
</evidence>
<sequence length="147" mass="17287">MSKERMMEIRRQNCNPMTMKVTYYKKPVYIHQGHMQWLWDVDGRRYLDLFAGVATVSVGHCHPKVTAAAEKQLRKLWHTTNIYVYSPLHEYTEKLAATLPDPLKVQYHIFGLFVLFISMYDTVMFHHHTHRTLSAILGRFRNSTCSG</sequence>
<evidence type="ECO:0000256" key="21">
    <source>
        <dbReference type="ARBA" id="ARBA00043758"/>
    </source>
</evidence>
<reference evidence="38" key="1">
    <citation type="submission" date="2018-06" db="EMBL/GenBank/DDBJ databases">
        <title>Genome assembly of Danube salmon.</title>
        <authorList>
            <person name="Macqueen D.J."/>
            <person name="Gundappa M.K."/>
        </authorList>
    </citation>
    <scope>NUCLEOTIDE SEQUENCE [LARGE SCALE GENOMIC DNA]</scope>
</reference>
<evidence type="ECO:0000256" key="15">
    <source>
        <dbReference type="ARBA" id="ARBA00042669"/>
    </source>
</evidence>
<evidence type="ECO:0000256" key="1">
    <source>
        <dbReference type="ARBA" id="ARBA00001933"/>
    </source>
</evidence>
<evidence type="ECO:0000256" key="30">
    <source>
        <dbReference type="ARBA" id="ARBA00048264"/>
    </source>
</evidence>
<evidence type="ECO:0000256" key="33">
    <source>
        <dbReference type="ARBA" id="ARBA00048760"/>
    </source>
</evidence>
<evidence type="ECO:0000256" key="29">
    <source>
        <dbReference type="ARBA" id="ARBA00047892"/>
    </source>
</evidence>
<dbReference type="GO" id="GO:0047305">
    <property type="term" value="F:(R)-3-amino-2-methylpropionate-pyruvate transaminase activity"/>
    <property type="evidence" value="ECO:0007669"/>
    <property type="project" value="UniProtKB-EC"/>
</dbReference>
<dbReference type="EC" id="2.6.1.18" evidence="26"/>
<comment type="catalytic activity">
    <reaction evidence="9">
        <text>glyoxylate + L-alanine = glycine + pyruvate</text>
        <dbReference type="Rhea" id="RHEA:24248"/>
        <dbReference type="ChEBI" id="CHEBI:15361"/>
        <dbReference type="ChEBI" id="CHEBI:36655"/>
        <dbReference type="ChEBI" id="CHEBI:57305"/>
        <dbReference type="ChEBI" id="CHEBI:57972"/>
        <dbReference type="EC" id="2.6.1.44"/>
    </reaction>
    <physiologicalReaction direction="left-to-right" evidence="9">
        <dbReference type="Rhea" id="RHEA:24249"/>
    </physiologicalReaction>
</comment>
<comment type="catalytic activity">
    <reaction evidence="19">
        <text>N(omega),N(omega)-dimethyl-L-arginine + oxaloacetate = 5-(3,3-dimethylguanidino)-2-oxopentanoate + L-aspartate</text>
        <dbReference type="Rhea" id="RHEA:77343"/>
        <dbReference type="ChEBI" id="CHEBI:16452"/>
        <dbReference type="ChEBI" id="CHEBI:29991"/>
        <dbReference type="ChEBI" id="CHEBI:58326"/>
        <dbReference type="ChEBI" id="CHEBI:197301"/>
    </reaction>
</comment>
<dbReference type="InterPro" id="IPR015424">
    <property type="entry name" value="PyrdxlP-dep_Trfase"/>
</dbReference>
<comment type="catalytic activity">
    <reaction evidence="22">
        <text>L-ornithine + pyruvate = 5-amino-2-oxopentanoate + L-alanine</text>
        <dbReference type="Rhea" id="RHEA:77327"/>
        <dbReference type="ChEBI" id="CHEBI:15361"/>
        <dbReference type="ChEBI" id="CHEBI:46911"/>
        <dbReference type="ChEBI" id="CHEBI:57972"/>
        <dbReference type="ChEBI" id="CHEBI:58802"/>
    </reaction>
</comment>
<evidence type="ECO:0000256" key="9">
    <source>
        <dbReference type="ARBA" id="ARBA00033660"/>
    </source>
</evidence>
<dbReference type="Ensembl" id="ENSHHUT00000014560.1">
    <property type="protein sequence ID" value="ENSHHUP00000014090.1"/>
    <property type="gene ID" value="ENSHHUG00000008716.1"/>
</dbReference>
<evidence type="ECO:0000256" key="35">
    <source>
        <dbReference type="ARBA" id="ARBA00049480"/>
    </source>
</evidence>
<evidence type="ECO:0000256" key="8">
    <source>
        <dbReference type="ARBA" id="ARBA00022898"/>
    </source>
</evidence>
<reference evidence="37" key="2">
    <citation type="submission" date="2025-08" db="UniProtKB">
        <authorList>
            <consortium name="Ensembl"/>
        </authorList>
    </citation>
    <scope>IDENTIFICATION</scope>
</reference>
<evidence type="ECO:0000256" key="28">
    <source>
        <dbReference type="ARBA" id="ARBA00044258"/>
    </source>
</evidence>
<evidence type="ECO:0000256" key="4">
    <source>
        <dbReference type="ARBA" id="ARBA00011881"/>
    </source>
</evidence>
<comment type="catalytic activity">
    <reaction evidence="34">
        <text>oxaloacetate + L-alanine = L-aspartate + pyruvate</text>
        <dbReference type="Rhea" id="RHEA:77347"/>
        <dbReference type="ChEBI" id="CHEBI:15361"/>
        <dbReference type="ChEBI" id="CHEBI:16452"/>
        <dbReference type="ChEBI" id="CHEBI:29991"/>
        <dbReference type="ChEBI" id="CHEBI:57972"/>
    </reaction>
</comment>
<name>A0A4W5KUT1_9TELE</name>
<dbReference type="InterPro" id="IPR005814">
    <property type="entry name" value="Aminotrans_3"/>
</dbReference>
<evidence type="ECO:0000256" key="19">
    <source>
        <dbReference type="ARBA" id="ARBA00043749"/>
    </source>
</evidence>
<dbReference type="Gene3D" id="3.40.640.10">
    <property type="entry name" value="Type I PLP-dependent aspartate aminotransferase-like (Major domain)"/>
    <property type="match status" value="1"/>
</dbReference>
<evidence type="ECO:0000256" key="12">
    <source>
        <dbReference type="ARBA" id="ARBA00041662"/>
    </source>
</evidence>
<evidence type="ECO:0000256" key="22">
    <source>
        <dbReference type="ARBA" id="ARBA00043777"/>
    </source>
</evidence>
<comment type="catalytic activity">
    <reaction evidence="16">
        <text>N(omega),N(omega)-dimethyl-L-arginine + pyruvate = 5-(3,3-dimethylguanidino)-2-oxopentanoate + L-alanine</text>
        <dbReference type="Rhea" id="RHEA:77303"/>
        <dbReference type="ChEBI" id="CHEBI:15361"/>
        <dbReference type="ChEBI" id="CHEBI:57972"/>
        <dbReference type="ChEBI" id="CHEBI:58326"/>
        <dbReference type="ChEBI" id="CHEBI:197301"/>
    </reaction>
</comment>
<evidence type="ECO:0000256" key="14">
    <source>
        <dbReference type="ARBA" id="ARBA00042611"/>
    </source>
</evidence>
<dbReference type="GO" id="GO:0005739">
    <property type="term" value="C:mitochondrion"/>
    <property type="evidence" value="ECO:0007669"/>
    <property type="project" value="UniProtKB-SubCell"/>
</dbReference>
<evidence type="ECO:0000256" key="20">
    <source>
        <dbReference type="ARBA" id="ARBA00043751"/>
    </source>
</evidence>
<comment type="catalytic activity">
    <reaction evidence="21">
        <text>N(omega)-methyl-L-arginine + pyruvate = 5-(3-methylguanidino)-2-oxopentanoate + L-alanine</text>
        <dbReference type="Rhea" id="RHEA:77319"/>
        <dbReference type="ChEBI" id="CHEBI:15361"/>
        <dbReference type="ChEBI" id="CHEBI:57972"/>
        <dbReference type="ChEBI" id="CHEBI:114953"/>
        <dbReference type="ChEBI" id="CHEBI:197314"/>
    </reaction>
</comment>
<dbReference type="Proteomes" id="UP000314982">
    <property type="component" value="Unassembled WGS sequence"/>
</dbReference>
<dbReference type="Gene3D" id="3.90.1150.10">
    <property type="entry name" value="Aspartate Aminotransferase, domain 1"/>
    <property type="match status" value="1"/>
</dbReference>
<dbReference type="GeneTree" id="ENSGT00940000156125"/>
<evidence type="ECO:0000256" key="6">
    <source>
        <dbReference type="ARBA" id="ARBA00022576"/>
    </source>
</evidence>
<dbReference type="SUPFAM" id="SSF53383">
    <property type="entry name" value="PLP-dependent transferases"/>
    <property type="match status" value="1"/>
</dbReference>
<accession>A0A4W5KUT1</accession>
<dbReference type="GO" id="GO:0009436">
    <property type="term" value="P:glyoxylate catabolic process"/>
    <property type="evidence" value="ECO:0007669"/>
    <property type="project" value="TreeGrafter"/>
</dbReference>
<evidence type="ECO:0000256" key="24">
    <source>
        <dbReference type="ARBA" id="ARBA00043825"/>
    </source>
</evidence>
<comment type="catalytic activity">
    <reaction evidence="32">
        <text>N(omega),N(omega)-dimethyl-L-arginine + 2-oxobutanoate = 5-(3,3-dimethylguanidino)-2-oxopentanoate + (2S)-2-aminobutanoate</text>
        <dbReference type="Rhea" id="RHEA:77351"/>
        <dbReference type="ChEBI" id="CHEBI:16763"/>
        <dbReference type="ChEBI" id="CHEBI:58326"/>
        <dbReference type="ChEBI" id="CHEBI:74359"/>
        <dbReference type="ChEBI" id="CHEBI:197301"/>
    </reaction>
</comment>
<comment type="catalytic activity">
    <reaction evidence="20">
        <text>2-oxobutanoate + L-alanine = (2S)-2-aminobutanoate + pyruvate</text>
        <dbReference type="Rhea" id="RHEA:77355"/>
        <dbReference type="ChEBI" id="CHEBI:15361"/>
        <dbReference type="ChEBI" id="CHEBI:16763"/>
        <dbReference type="ChEBI" id="CHEBI:57972"/>
        <dbReference type="ChEBI" id="CHEBI:74359"/>
        <dbReference type="EC" id="2.6.1.44"/>
    </reaction>
</comment>
<evidence type="ECO:0000256" key="18">
    <source>
        <dbReference type="ARBA" id="ARBA00043726"/>
    </source>
</evidence>
<dbReference type="GO" id="GO:0030170">
    <property type="term" value="F:pyridoxal phosphate binding"/>
    <property type="evidence" value="ECO:0007669"/>
    <property type="project" value="InterPro"/>
</dbReference>
<evidence type="ECO:0000256" key="10">
    <source>
        <dbReference type="ARBA" id="ARBA00039130"/>
    </source>
</evidence>